<evidence type="ECO:0000256" key="1">
    <source>
        <dbReference type="SAM" id="Coils"/>
    </source>
</evidence>
<sequence length="618" mass="69477">MMIGYRGDIEYFVKSGLLHVERLCSQGRLCSQTRAVVLVRFLLREPNKLVRPAGSKWGEGSRSCWIIKGGLLNLLRRGLPDQEGIKNMEGRNNTLERRTNRQKMSMAELKMSMAESKMNMAEYRRNMQEIREMLQEIKIHIKGLGRSEEFVMKGQKDGSDEEEMEEDRGEQNWRQRVELARFEGLDPLGWISQAEKFFDTQNVKEKERLRLAYSCMEGGTIYWFRAWKNKTKNLSWKGLKEALIMGFGGRDRGPVFEKKRETEAAAVLSVDGFARIRGQDRREENIRGEEGNATNGDGDIGVTAAGKVEKAANFTVANCDGDMGVTATGKVKKSADFTATDKVEKAVVFTGAEKVVAAEKVAVFSGDSVVGCGVNVKTVKTGVEEKMQAIGSKKERMPLTIVELGRQDQTTGAANAFKVQNTKGSTKAHPNSKENVVQGCKTWHKKFKHLSWKNLAPTLLKIVEGNKTSSLCENWAAVTQRGSVEILYESLQVDGAAAKSVVATRADEVRVEILRTSQNWAKRIQEEWKSLEEDLPPPKPPDLNWRAASNGIYVRIYGDRIEGLRRDIKYFVKSGLLPVERLCSQGRLCSQIRAVYSDYPFFINNTVLSFIFGCSVCY</sequence>
<protein>
    <recommendedName>
        <fullName evidence="4">Retrotransposon gag domain-containing protein</fullName>
    </recommendedName>
</protein>
<dbReference type="AlphaFoldDB" id="A0AAQ3MUJ1"/>
<evidence type="ECO:0008006" key="4">
    <source>
        <dbReference type="Google" id="ProtNLM"/>
    </source>
</evidence>
<feature type="coiled-coil region" evidence="1">
    <location>
        <begin position="106"/>
        <end position="140"/>
    </location>
</feature>
<accession>A0AAQ3MUJ1</accession>
<dbReference type="Proteomes" id="UP001374535">
    <property type="component" value="Chromosome 9"/>
</dbReference>
<reference evidence="2 3" key="1">
    <citation type="journal article" date="2023" name="Life. Sci Alliance">
        <title>Evolutionary insights into 3D genome organization and epigenetic landscape of Vigna mungo.</title>
        <authorList>
            <person name="Junaid A."/>
            <person name="Singh B."/>
            <person name="Bhatia S."/>
        </authorList>
    </citation>
    <scope>NUCLEOTIDE SEQUENCE [LARGE SCALE GENOMIC DNA]</scope>
    <source>
        <strain evidence="2">Urdbean</strain>
    </source>
</reference>
<proteinExistence type="predicted"/>
<dbReference type="EMBL" id="CP144692">
    <property type="protein sequence ID" value="WVY97281.1"/>
    <property type="molecule type" value="Genomic_DNA"/>
</dbReference>
<gene>
    <name evidence="2" type="ORF">V8G54_029432</name>
</gene>
<keyword evidence="3" id="KW-1185">Reference proteome</keyword>
<name>A0AAQ3MUJ1_VIGMU</name>
<keyword evidence="1" id="KW-0175">Coiled coil</keyword>
<evidence type="ECO:0000313" key="3">
    <source>
        <dbReference type="Proteomes" id="UP001374535"/>
    </source>
</evidence>
<organism evidence="2 3">
    <name type="scientific">Vigna mungo</name>
    <name type="common">Black gram</name>
    <name type="synonym">Phaseolus mungo</name>
    <dbReference type="NCBI Taxonomy" id="3915"/>
    <lineage>
        <taxon>Eukaryota</taxon>
        <taxon>Viridiplantae</taxon>
        <taxon>Streptophyta</taxon>
        <taxon>Embryophyta</taxon>
        <taxon>Tracheophyta</taxon>
        <taxon>Spermatophyta</taxon>
        <taxon>Magnoliopsida</taxon>
        <taxon>eudicotyledons</taxon>
        <taxon>Gunneridae</taxon>
        <taxon>Pentapetalae</taxon>
        <taxon>rosids</taxon>
        <taxon>fabids</taxon>
        <taxon>Fabales</taxon>
        <taxon>Fabaceae</taxon>
        <taxon>Papilionoideae</taxon>
        <taxon>50 kb inversion clade</taxon>
        <taxon>NPAAA clade</taxon>
        <taxon>indigoferoid/millettioid clade</taxon>
        <taxon>Phaseoleae</taxon>
        <taxon>Vigna</taxon>
    </lineage>
</organism>
<evidence type="ECO:0000313" key="2">
    <source>
        <dbReference type="EMBL" id="WVY97281.1"/>
    </source>
</evidence>